<dbReference type="PROSITE" id="PS50885">
    <property type="entry name" value="HAMP"/>
    <property type="match status" value="1"/>
</dbReference>
<name>A0ABU9RYT7_9BURK</name>
<feature type="coiled-coil region" evidence="4">
    <location>
        <begin position="472"/>
        <end position="510"/>
    </location>
</feature>
<dbReference type="CDD" id="cd06225">
    <property type="entry name" value="HAMP"/>
    <property type="match status" value="1"/>
</dbReference>
<dbReference type="InterPro" id="IPR000014">
    <property type="entry name" value="PAS"/>
</dbReference>
<evidence type="ECO:0000259" key="7">
    <source>
        <dbReference type="PROSITE" id="PS50112"/>
    </source>
</evidence>
<evidence type="ECO:0000256" key="2">
    <source>
        <dbReference type="ARBA" id="ARBA00029447"/>
    </source>
</evidence>
<dbReference type="InterPro" id="IPR003660">
    <property type="entry name" value="HAMP_dom"/>
</dbReference>
<evidence type="ECO:0000256" key="1">
    <source>
        <dbReference type="ARBA" id="ARBA00022481"/>
    </source>
</evidence>
<dbReference type="SMART" id="SM00304">
    <property type="entry name" value="HAMP"/>
    <property type="match status" value="1"/>
</dbReference>
<dbReference type="InterPro" id="IPR035965">
    <property type="entry name" value="PAS-like_dom_sf"/>
</dbReference>
<reference evidence="9 10" key="1">
    <citation type="submission" date="2024-01" db="EMBL/GenBank/DDBJ databases">
        <title>The diversity of rhizobia nodulating Mimosa spp. in eleven states of Brazil covering several biomes is determined by host plant, location, and edaphic factors.</title>
        <authorList>
            <person name="Rouws L."/>
            <person name="Barauna A."/>
            <person name="Beukes C."/>
            <person name="De Faria S.M."/>
            <person name="Gross E."/>
            <person name="Dos Reis Junior F.B."/>
            <person name="Simon M."/>
            <person name="Maluk M."/>
            <person name="Odee D.W."/>
            <person name="Kenicer G."/>
            <person name="Young J.P.W."/>
            <person name="Reis V.M."/>
            <person name="Zilli J."/>
            <person name="James E.K."/>
        </authorList>
    </citation>
    <scope>NUCLEOTIDE SEQUENCE [LARGE SCALE GENOMIC DNA]</scope>
    <source>
        <strain evidence="9 10">JPY167</strain>
    </source>
</reference>
<accession>A0ABU9RYT7</accession>
<evidence type="ECO:0000256" key="5">
    <source>
        <dbReference type="SAM" id="Phobius"/>
    </source>
</evidence>
<dbReference type="PANTHER" id="PTHR43531:SF14">
    <property type="entry name" value="METHYL-ACCEPTING CHEMOTAXIS PROTEIN I-RELATED"/>
    <property type="match status" value="1"/>
</dbReference>
<dbReference type="Gene3D" id="3.30.450.20">
    <property type="entry name" value="PAS domain"/>
    <property type="match status" value="1"/>
</dbReference>
<keyword evidence="5" id="KW-1133">Transmembrane helix</keyword>
<dbReference type="Gene3D" id="1.10.287.950">
    <property type="entry name" value="Methyl-accepting chemotaxis protein"/>
    <property type="match status" value="1"/>
</dbReference>
<feature type="domain" description="Methyl-accepting transducer" evidence="6">
    <location>
        <begin position="272"/>
        <end position="501"/>
    </location>
</feature>
<dbReference type="Pfam" id="PF00015">
    <property type="entry name" value="MCPsignal"/>
    <property type="match status" value="1"/>
</dbReference>
<organism evidence="9 10">
    <name type="scientific">Paraburkholderia ferrariae</name>
    <dbReference type="NCBI Taxonomy" id="386056"/>
    <lineage>
        <taxon>Bacteria</taxon>
        <taxon>Pseudomonadati</taxon>
        <taxon>Pseudomonadota</taxon>
        <taxon>Betaproteobacteria</taxon>
        <taxon>Burkholderiales</taxon>
        <taxon>Burkholderiaceae</taxon>
        <taxon>Paraburkholderia</taxon>
    </lineage>
</organism>
<keyword evidence="10" id="KW-1185">Reference proteome</keyword>
<protein>
    <submittedName>
        <fullName evidence="9">Methyl-accepting chemotaxis protein</fullName>
    </submittedName>
</protein>
<feature type="transmembrane region" description="Helical" evidence="5">
    <location>
        <begin position="193"/>
        <end position="213"/>
    </location>
</feature>
<keyword evidence="1" id="KW-0488">Methylation</keyword>
<dbReference type="PROSITE" id="PS50112">
    <property type="entry name" value="PAS"/>
    <property type="match status" value="1"/>
</dbReference>
<dbReference type="PROSITE" id="PS50111">
    <property type="entry name" value="CHEMOTAXIS_TRANSDUC_2"/>
    <property type="match status" value="1"/>
</dbReference>
<dbReference type="Pfam" id="PF00672">
    <property type="entry name" value="HAMP"/>
    <property type="match status" value="1"/>
</dbReference>
<gene>
    <name evidence="9" type="ORF">VSR73_29725</name>
</gene>
<feature type="domain" description="PAS" evidence="7">
    <location>
        <begin position="21"/>
        <end position="48"/>
    </location>
</feature>
<dbReference type="PRINTS" id="PR00260">
    <property type="entry name" value="CHEMTRNSDUCR"/>
</dbReference>
<dbReference type="InterPro" id="IPR004090">
    <property type="entry name" value="Chemotax_Me-accpt_rcpt"/>
</dbReference>
<dbReference type="Proteomes" id="UP001489897">
    <property type="component" value="Unassembled WGS sequence"/>
</dbReference>
<dbReference type="NCBIfam" id="TIGR00229">
    <property type="entry name" value="sensory_box"/>
    <property type="match status" value="1"/>
</dbReference>
<dbReference type="RefSeq" id="WP_342949264.1">
    <property type="nucleotide sequence ID" value="NZ_JAYMRV010000011.1"/>
</dbReference>
<evidence type="ECO:0000256" key="3">
    <source>
        <dbReference type="PROSITE-ProRule" id="PRU00284"/>
    </source>
</evidence>
<comment type="caution">
    <text evidence="9">The sequence shown here is derived from an EMBL/GenBank/DDBJ whole genome shotgun (WGS) entry which is preliminary data.</text>
</comment>
<dbReference type="InterPro" id="IPR004089">
    <property type="entry name" value="MCPsignal_dom"/>
</dbReference>
<dbReference type="InterPro" id="IPR051310">
    <property type="entry name" value="MCP_chemotaxis"/>
</dbReference>
<dbReference type="EMBL" id="JAYMRV010000011">
    <property type="protein sequence ID" value="MEM5425236.1"/>
    <property type="molecule type" value="Genomic_DNA"/>
</dbReference>
<dbReference type="PANTHER" id="PTHR43531">
    <property type="entry name" value="PROTEIN ICFG"/>
    <property type="match status" value="1"/>
</dbReference>
<dbReference type="SMART" id="SM00283">
    <property type="entry name" value="MA"/>
    <property type="match status" value="1"/>
</dbReference>
<evidence type="ECO:0000313" key="9">
    <source>
        <dbReference type="EMBL" id="MEM5425236.1"/>
    </source>
</evidence>
<comment type="similarity">
    <text evidence="2">Belongs to the methyl-accepting chemotaxis (MCP) protein family.</text>
</comment>
<keyword evidence="3" id="KW-0807">Transducer</keyword>
<dbReference type="CDD" id="cd11386">
    <property type="entry name" value="MCP_signal"/>
    <property type="match status" value="1"/>
</dbReference>
<dbReference type="SUPFAM" id="SSF55785">
    <property type="entry name" value="PYP-like sensor domain (PAS domain)"/>
    <property type="match status" value="1"/>
</dbReference>
<dbReference type="SUPFAM" id="SSF58104">
    <property type="entry name" value="Methyl-accepting chemotaxis protein (MCP) signaling domain"/>
    <property type="match status" value="1"/>
</dbReference>
<keyword evidence="5" id="KW-0472">Membrane</keyword>
<dbReference type="InterPro" id="IPR013655">
    <property type="entry name" value="PAS_fold_3"/>
</dbReference>
<evidence type="ECO:0000259" key="8">
    <source>
        <dbReference type="PROSITE" id="PS50885"/>
    </source>
</evidence>
<proteinExistence type="inferred from homology"/>
<sequence length="572" mass="61063">MGNGNNHSTNEFELQDSELMVLCTDAHARVVYANPAYQRAMGYTTQELRATPVADRLRDMPPQVAIDAGITLRAGKPWHSVVRFSCKDGGQFWSRANASPLFSQSQYVGSLMVLAKASSDEIRKTEALYKILISGQKKLGWRQGRLVRLNLLGKAIEMGRTLGLKRHIWGAMAALNAVMTIGLLAFRGEVASLSFWGPLGGLLAATTAAGWYLSHAIVEPLREAVRFANRIAAGDLSAESVSARSDEIGDVVRTLNQVSVNMRVTVMDVRNVVHLMQQATTEIASGTLDLSARTEMQASSLQETAASMEEINSTVKNNADAARQASDLAAQAYGAAEAGGKVVGEVISTIQGITQSSGKIGDIISVIDGIAFQTNILALNAAVEAARAGESGRAFAVVAGEVRNLAQRSAQAAKEIKILITESLDKINDGSRLVNSAGKAIDDIVSQVKSVTELVDHIAEASREQSAAIGQVSQAVEQLDHTTQENATLVEEHTAAADSLKSQNDRLVETLCVFTLSRTEDNSMLLRTEVATTSAPTPARIATRRQDAPRSQPVVGAIHRRSNGLLRGGADA</sequence>
<evidence type="ECO:0000313" key="10">
    <source>
        <dbReference type="Proteomes" id="UP001489897"/>
    </source>
</evidence>
<dbReference type="Pfam" id="PF08447">
    <property type="entry name" value="PAS_3"/>
    <property type="match status" value="1"/>
</dbReference>
<evidence type="ECO:0000256" key="4">
    <source>
        <dbReference type="SAM" id="Coils"/>
    </source>
</evidence>
<keyword evidence="5" id="KW-0812">Transmembrane</keyword>
<feature type="domain" description="HAMP" evidence="8">
    <location>
        <begin position="215"/>
        <end position="267"/>
    </location>
</feature>
<keyword evidence="4" id="KW-0175">Coiled coil</keyword>
<evidence type="ECO:0000259" key="6">
    <source>
        <dbReference type="PROSITE" id="PS50111"/>
    </source>
</evidence>
<feature type="transmembrane region" description="Helical" evidence="5">
    <location>
        <begin position="168"/>
        <end position="187"/>
    </location>
</feature>
<dbReference type="CDD" id="cd00130">
    <property type="entry name" value="PAS"/>
    <property type="match status" value="1"/>
</dbReference>